<dbReference type="EMBL" id="BMFP01000001">
    <property type="protein sequence ID" value="GGG02504.1"/>
    <property type="molecule type" value="Genomic_DNA"/>
</dbReference>
<sequence>MRQRTDTWDAHLEATYTTVAPGAALLISVAGEVLYERGIGIADLSTGEPITPDTTFRLASVSKQFTAMCIQLLEQEGRLSFDDTLQQFFPEFPAGIGTQATLRHLLCHTSGLLDYEEFVEERPDWQISDAEVLAIAASQVKTYFTPGTQYRYSNTGYVLLAQVVEQVSGIAFANFLQQRIFGPLGMNHTMLYEKGKAIPERAMGYARKETGDIVLADQGTCTATKGDGCIYTSVRDYQRWHHALNKQPGMAPALEQVYTPIPGYSDGYYGMGWFFSRRSSGGLELYHTGNTSGFSNLVIRIPESDVLIACFSNLADNPFLLTSFLEELQRFPQLRTENRLVCDLLELTR</sequence>
<dbReference type="Pfam" id="PF00144">
    <property type="entry name" value="Beta-lactamase"/>
    <property type="match status" value="1"/>
</dbReference>
<accession>A0ABQ1VW89</accession>
<evidence type="ECO:0000259" key="1">
    <source>
        <dbReference type="Pfam" id="PF00144"/>
    </source>
</evidence>
<reference evidence="3" key="1">
    <citation type="journal article" date="2019" name="Int. J. Syst. Evol. Microbiol.">
        <title>The Global Catalogue of Microorganisms (GCM) 10K type strain sequencing project: providing services to taxonomists for standard genome sequencing and annotation.</title>
        <authorList>
            <consortium name="The Broad Institute Genomics Platform"/>
            <consortium name="The Broad Institute Genome Sequencing Center for Infectious Disease"/>
            <person name="Wu L."/>
            <person name="Ma J."/>
        </authorList>
    </citation>
    <scope>NUCLEOTIDE SEQUENCE [LARGE SCALE GENOMIC DNA]</scope>
    <source>
        <strain evidence="3">CGMCC 1.12749</strain>
    </source>
</reference>
<protein>
    <submittedName>
        <fullName evidence="2">Alkaline D-peptidase</fullName>
    </submittedName>
</protein>
<organism evidence="2 3">
    <name type="scientific">Pontibacter amylolyticus</name>
    <dbReference type="NCBI Taxonomy" id="1424080"/>
    <lineage>
        <taxon>Bacteria</taxon>
        <taxon>Pseudomonadati</taxon>
        <taxon>Bacteroidota</taxon>
        <taxon>Cytophagia</taxon>
        <taxon>Cytophagales</taxon>
        <taxon>Hymenobacteraceae</taxon>
        <taxon>Pontibacter</taxon>
    </lineage>
</organism>
<feature type="domain" description="Beta-lactamase-related" evidence="1">
    <location>
        <begin position="19"/>
        <end position="317"/>
    </location>
</feature>
<evidence type="ECO:0000313" key="2">
    <source>
        <dbReference type="EMBL" id="GGG02504.1"/>
    </source>
</evidence>
<dbReference type="RefSeq" id="WP_188499846.1">
    <property type="nucleotide sequence ID" value="NZ_BMFP01000001.1"/>
</dbReference>
<dbReference type="PANTHER" id="PTHR46825">
    <property type="entry name" value="D-ALANYL-D-ALANINE-CARBOXYPEPTIDASE/ENDOPEPTIDASE AMPH"/>
    <property type="match status" value="1"/>
</dbReference>
<dbReference type="Proteomes" id="UP000634043">
    <property type="component" value="Unassembled WGS sequence"/>
</dbReference>
<dbReference type="InterPro" id="IPR012338">
    <property type="entry name" value="Beta-lactam/transpept-like"/>
</dbReference>
<evidence type="ECO:0000313" key="3">
    <source>
        <dbReference type="Proteomes" id="UP000634043"/>
    </source>
</evidence>
<proteinExistence type="predicted"/>
<keyword evidence="3" id="KW-1185">Reference proteome</keyword>
<comment type="caution">
    <text evidence="2">The sequence shown here is derived from an EMBL/GenBank/DDBJ whole genome shotgun (WGS) entry which is preliminary data.</text>
</comment>
<dbReference type="SUPFAM" id="SSF56601">
    <property type="entry name" value="beta-lactamase/transpeptidase-like"/>
    <property type="match status" value="1"/>
</dbReference>
<name>A0ABQ1VW89_9BACT</name>
<dbReference type="InterPro" id="IPR001466">
    <property type="entry name" value="Beta-lactam-related"/>
</dbReference>
<gene>
    <name evidence="2" type="ORF">GCM10011323_04150</name>
</gene>
<dbReference type="PANTHER" id="PTHR46825:SF9">
    <property type="entry name" value="BETA-LACTAMASE-RELATED DOMAIN-CONTAINING PROTEIN"/>
    <property type="match status" value="1"/>
</dbReference>
<dbReference type="InterPro" id="IPR050491">
    <property type="entry name" value="AmpC-like"/>
</dbReference>
<dbReference type="Gene3D" id="3.40.710.10">
    <property type="entry name" value="DD-peptidase/beta-lactamase superfamily"/>
    <property type="match status" value="1"/>
</dbReference>